<gene>
    <name evidence="1" type="ORF">LCI18_013808</name>
</gene>
<protein>
    <submittedName>
        <fullName evidence="1">Uncharacterized protein</fullName>
    </submittedName>
</protein>
<evidence type="ECO:0000313" key="2">
    <source>
        <dbReference type="Proteomes" id="UP000830768"/>
    </source>
</evidence>
<proteinExistence type="predicted"/>
<keyword evidence="2" id="KW-1185">Reference proteome</keyword>
<dbReference type="EMBL" id="CP090040">
    <property type="protein sequence ID" value="UPL02874.1"/>
    <property type="molecule type" value="Genomic_DNA"/>
</dbReference>
<reference evidence="1" key="1">
    <citation type="submission" date="2021-11" db="EMBL/GenBank/DDBJ databases">
        <title>Fusarium solani-melongenae Genome sequencing and assembly.</title>
        <authorList>
            <person name="Xie S."/>
            <person name="Huang L."/>
            <person name="Zhang X."/>
        </authorList>
    </citation>
    <scope>NUCLEOTIDE SEQUENCE</scope>
    <source>
        <strain evidence="1">CRI 24-3</strain>
    </source>
</reference>
<evidence type="ECO:0000313" key="1">
    <source>
        <dbReference type="EMBL" id="UPL02874.1"/>
    </source>
</evidence>
<dbReference type="Proteomes" id="UP000830768">
    <property type="component" value="Chromosome 12"/>
</dbReference>
<organism evidence="1 2">
    <name type="scientific">Fusarium solani subsp. cucurbitae</name>
    <name type="common">Neocosmosporum cucurbitae</name>
    <dbReference type="NCBI Taxonomy" id="2747967"/>
    <lineage>
        <taxon>Eukaryota</taxon>
        <taxon>Fungi</taxon>
        <taxon>Dikarya</taxon>
        <taxon>Ascomycota</taxon>
        <taxon>Pezizomycotina</taxon>
        <taxon>Sordariomycetes</taxon>
        <taxon>Hypocreomycetidae</taxon>
        <taxon>Hypocreales</taxon>
        <taxon>Nectriaceae</taxon>
        <taxon>Fusarium</taxon>
        <taxon>Fusarium solani species complex</taxon>
    </lineage>
</organism>
<sequence>MQKLKPISTHRERSPSIVNSISRDLQKPPSVSEGVRLPGFGVALNYLPPRRKRFPILMGEGNKDWKARTLLIREICMLRFIEDITNKSDWWLKVRDPKISARWKEEVQGLNWAEYRRHGDFTENMAEMCIQELRKKATLYEETDLIPVMDYSACVIKSDKVISDDLFQRLKTGVKSLEDIPEIDKDWHPGSDSKVLDLVHPSLFPLVYGRSCIMPHERIGLSECLDFCGRGVIIPEPDESDTGIKSLSIMFQWLPCDVAISDNGQVRIESYINNLHPEVHSDLYPVIGGFIQKSLPAWDLIYRWIRENPVQRLTAGRVGRPFPPPDVVPKNEEGSGSQEISGSSYG</sequence>
<name>A0ACD3ZS41_FUSSC</name>
<accession>A0ACD3ZS41</accession>